<protein>
    <recommendedName>
        <fullName evidence="4">Secreted protein</fullName>
    </recommendedName>
</protein>
<keyword evidence="3" id="KW-1185">Reference proteome</keyword>
<dbReference type="Gene3D" id="2.10.90.10">
    <property type="entry name" value="Cystine-knot cytokines"/>
    <property type="match status" value="1"/>
</dbReference>
<dbReference type="Proteomes" id="UP001321473">
    <property type="component" value="Unassembled WGS sequence"/>
</dbReference>
<accession>A0AAQ4E0R7</accession>
<feature type="chain" id="PRO_5043037218" description="Secreted protein" evidence="1">
    <location>
        <begin position="20"/>
        <end position="157"/>
    </location>
</feature>
<organism evidence="2 3">
    <name type="scientific">Amblyomma americanum</name>
    <name type="common">Lone star tick</name>
    <dbReference type="NCBI Taxonomy" id="6943"/>
    <lineage>
        <taxon>Eukaryota</taxon>
        <taxon>Metazoa</taxon>
        <taxon>Ecdysozoa</taxon>
        <taxon>Arthropoda</taxon>
        <taxon>Chelicerata</taxon>
        <taxon>Arachnida</taxon>
        <taxon>Acari</taxon>
        <taxon>Parasitiformes</taxon>
        <taxon>Ixodida</taxon>
        <taxon>Ixodoidea</taxon>
        <taxon>Ixodidae</taxon>
        <taxon>Amblyomminae</taxon>
        <taxon>Amblyomma</taxon>
    </lineage>
</organism>
<dbReference type="InterPro" id="IPR029034">
    <property type="entry name" value="Cystine-knot_cytokine"/>
</dbReference>
<reference evidence="2 3" key="1">
    <citation type="journal article" date="2023" name="Arcadia Sci">
        <title>De novo assembly of a long-read Amblyomma americanum tick genome.</title>
        <authorList>
            <person name="Chou S."/>
            <person name="Poskanzer K.E."/>
            <person name="Rollins M."/>
            <person name="Thuy-Boun P.S."/>
        </authorList>
    </citation>
    <scope>NUCLEOTIDE SEQUENCE [LARGE SCALE GENOMIC DNA]</scope>
    <source>
        <strain evidence="2">F_SG_1</strain>
        <tissue evidence="2">Salivary glands</tissue>
    </source>
</reference>
<keyword evidence="1" id="KW-0732">Signal</keyword>
<dbReference type="AlphaFoldDB" id="A0AAQ4E0R7"/>
<evidence type="ECO:0000313" key="3">
    <source>
        <dbReference type="Proteomes" id="UP001321473"/>
    </source>
</evidence>
<evidence type="ECO:0000256" key="1">
    <source>
        <dbReference type="SAM" id="SignalP"/>
    </source>
</evidence>
<sequence>MAASLGWMLALVVVAVTCASGSGGVAIPPWRWQFPSRHRALREQNRCAPDGQAMEIGERATCPFDVFLNVDPKRIPAEIPMASCRCPKYQCGPDRNCVTLSYKLDVVYNVSGVLKTKQIEATSACVCALPQLVPTQPTAVAERRYPRADDPGYYLMH</sequence>
<evidence type="ECO:0000313" key="2">
    <source>
        <dbReference type="EMBL" id="KAK8768307.1"/>
    </source>
</evidence>
<dbReference type="SUPFAM" id="SSF57501">
    <property type="entry name" value="Cystine-knot cytokines"/>
    <property type="match status" value="1"/>
</dbReference>
<comment type="caution">
    <text evidence="2">The sequence shown here is derived from an EMBL/GenBank/DDBJ whole genome shotgun (WGS) entry which is preliminary data.</text>
</comment>
<dbReference type="EMBL" id="JARKHS020024192">
    <property type="protein sequence ID" value="KAK8768307.1"/>
    <property type="molecule type" value="Genomic_DNA"/>
</dbReference>
<evidence type="ECO:0008006" key="4">
    <source>
        <dbReference type="Google" id="ProtNLM"/>
    </source>
</evidence>
<gene>
    <name evidence="2" type="ORF">V5799_015228</name>
</gene>
<proteinExistence type="predicted"/>
<name>A0AAQ4E0R7_AMBAM</name>
<feature type="signal peptide" evidence="1">
    <location>
        <begin position="1"/>
        <end position="19"/>
    </location>
</feature>